<keyword evidence="1" id="KW-0472">Membrane</keyword>
<keyword evidence="1" id="KW-1133">Transmembrane helix</keyword>
<dbReference type="Proteomes" id="UP000799428">
    <property type="component" value="Unassembled WGS sequence"/>
</dbReference>
<dbReference type="AlphaFoldDB" id="A0A6G1KKM0"/>
<feature type="transmembrane region" description="Helical" evidence="1">
    <location>
        <begin position="171"/>
        <end position="190"/>
    </location>
</feature>
<proteinExistence type="predicted"/>
<feature type="transmembrane region" description="Helical" evidence="1">
    <location>
        <begin position="294"/>
        <end position="312"/>
    </location>
</feature>
<gene>
    <name evidence="2" type="ORF">K504DRAFT_530375</name>
</gene>
<feature type="transmembrane region" description="Helical" evidence="1">
    <location>
        <begin position="245"/>
        <end position="273"/>
    </location>
</feature>
<evidence type="ECO:0000256" key="1">
    <source>
        <dbReference type="SAM" id="Phobius"/>
    </source>
</evidence>
<organism evidence="2 3">
    <name type="scientific">Pleomassaria siparia CBS 279.74</name>
    <dbReference type="NCBI Taxonomy" id="1314801"/>
    <lineage>
        <taxon>Eukaryota</taxon>
        <taxon>Fungi</taxon>
        <taxon>Dikarya</taxon>
        <taxon>Ascomycota</taxon>
        <taxon>Pezizomycotina</taxon>
        <taxon>Dothideomycetes</taxon>
        <taxon>Pleosporomycetidae</taxon>
        <taxon>Pleosporales</taxon>
        <taxon>Pleomassariaceae</taxon>
        <taxon>Pleomassaria</taxon>
    </lineage>
</organism>
<reference evidence="2" key="1">
    <citation type="journal article" date="2020" name="Stud. Mycol.">
        <title>101 Dothideomycetes genomes: a test case for predicting lifestyles and emergence of pathogens.</title>
        <authorList>
            <person name="Haridas S."/>
            <person name="Albert R."/>
            <person name="Binder M."/>
            <person name="Bloem J."/>
            <person name="Labutti K."/>
            <person name="Salamov A."/>
            <person name="Andreopoulos B."/>
            <person name="Baker S."/>
            <person name="Barry K."/>
            <person name="Bills G."/>
            <person name="Bluhm B."/>
            <person name="Cannon C."/>
            <person name="Castanera R."/>
            <person name="Culley D."/>
            <person name="Daum C."/>
            <person name="Ezra D."/>
            <person name="Gonzalez J."/>
            <person name="Henrissat B."/>
            <person name="Kuo A."/>
            <person name="Liang C."/>
            <person name="Lipzen A."/>
            <person name="Lutzoni F."/>
            <person name="Magnuson J."/>
            <person name="Mondo S."/>
            <person name="Nolan M."/>
            <person name="Ohm R."/>
            <person name="Pangilinan J."/>
            <person name="Park H.-J."/>
            <person name="Ramirez L."/>
            <person name="Alfaro M."/>
            <person name="Sun H."/>
            <person name="Tritt A."/>
            <person name="Yoshinaga Y."/>
            <person name="Zwiers L.-H."/>
            <person name="Turgeon B."/>
            <person name="Goodwin S."/>
            <person name="Spatafora J."/>
            <person name="Crous P."/>
            <person name="Grigoriev I."/>
        </authorList>
    </citation>
    <scope>NUCLEOTIDE SEQUENCE</scope>
    <source>
        <strain evidence="2">CBS 279.74</strain>
    </source>
</reference>
<feature type="transmembrane region" description="Helical" evidence="1">
    <location>
        <begin position="122"/>
        <end position="151"/>
    </location>
</feature>
<protein>
    <submittedName>
        <fullName evidence="2">Uncharacterized protein</fullName>
    </submittedName>
</protein>
<keyword evidence="1" id="KW-0812">Transmembrane</keyword>
<feature type="transmembrane region" description="Helical" evidence="1">
    <location>
        <begin position="202"/>
        <end position="225"/>
    </location>
</feature>
<evidence type="ECO:0000313" key="3">
    <source>
        <dbReference type="Proteomes" id="UP000799428"/>
    </source>
</evidence>
<dbReference type="EMBL" id="MU005765">
    <property type="protein sequence ID" value="KAF2713384.1"/>
    <property type="molecule type" value="Genomic_DNA"/>
</dbReference>
<evidence type="ECO:0000313" key="2">
    <source>
        <dbReference type="EMBL" id="KAF2713384.1"/>
    </source>
</evidence>
<dbReference type="OrthoDB" id="2431938at2759"/>
<name>A0A6G1KKM0_9PLEO</name>
<feature type="transmembrane region" description="Helical" evidence="1">
    <location>
        <begin position="324"/>
        <end position="350"/>
    </location>
</feature>
<sequence length="371" mass="42201">MVDTIAPTSKTYRALLALPFLALAITSVFCMDVISLIKDFDPPSITGNIEWDDGSFPILKRFHMIPFLDEVFRDVTVGFAPSTFEYDPPTWWQVFSFLNDAGVMYMIMLLESMRPANKRTAIYFPSILGAIAQLGGGGVFIPLYYFLHLIFCPSIGQQTSTDRRVDVTRSFVWLPLMLVFHYYPVFAMYLSEDFATRHYWVWAWQLYCVRIGIGYYVIQVIGKVLPLNLSGLVRKMNYHTSLRLIIGPLIAISAAVWIHMLMNCPYSFSTLFLPIKDPQEGKSWIGMMRRCLQWDEVFVFGGSFLWLAYLAVEMRASKIWSSSSIFGYLSLAGLALGIGPGAVFGVMWLWRETVLVGRDAEDMEMSGKKAT</sequence>
<keyword evidence="3" id="KW-1185">Reference proteome</keyword>
<accession>A0A6G1KKM0</accession>